<reference evidence="1 2" key="1">
    <citation type="journal article" date="2011" name="J. Bacteriol.">
        <title>Draft genome sequence of the chemolithoheterotrophic, halophilic methylotroph Methylophaga thiooxydans DMS010.</title>
        <authorList>
            <person name="Boden R."/>
            <person name="Ferriera S."/>
            <person name="Johnson J."/>
            <person name="Kelly D.P."/>
            <person name="Murrell J.C."/>
            <person name="Schafer H."/>
        </authorList>
    </citation>
    <scope>NUCLEOTIDE SEQUENCE [LARGE SCALE GENOMIC DNA]</scope>
    <source>
        <strain evidence="1 2">DMS010</strain>
    </source>
</reference>
<keyword evidence="2" id="KW-1185">Reference proteome</keyword>
<dbReference type="HOGENOM" id="CLU_3185758_0_0_6"/>
<dbReference type="AlphaFoldDB" id="C0N7B2"/>
<evidence type="ECO:0000313" key="1">
    <source>
        <dbReference type="EMBL" id="EEF79679.1"/>
    </source>
</evidence>
<accession>C0N7B2</accession>
<protein>
    <submittedName>
        <fullName evidence="1">Uncharacterized protein</fullName>
    </submittedName>
</protein>
<organism evidence="1 2">
    <name type="scientific">Methylophaga thiooxydans DMS010</name>
    <dbReference type="NCBI Taxonomy" id="637616"/>
    <lineage>
        <taxon>Bacteria</taxon>
        <taxon>Pseudomonadati</taxon>
        <taxon>Pseudomonadota</taxon>
        <taxon>Gammaproteobacteria</taxon>
        <taxon>Thiotrichales</taxon>
        <taxon>Piscirickettsiaceae</taxon>
        <taxon>Methylophaga</taxon>
    </lineage>
</organism>
<gene>
    <name evidence="1" type="ORF">MDMS009_2266</name>
</gene>
<sequence length="46" mass="5106">MFSKLIWLEQTSLINLVLDAVAKSSITWSALTFNAELSCLTFLNGD</sequence>
<dbReference type="Proteomes" id="UP000004679">
    <property type="component" value="Unassembled WGS sequence"/>
</dbReference>
<evidence type="ECO:0000313" key="2">
    <source>
        <dbReference type="Proteomes" id="UP000004679"/>
    </source>
</evidence>
<dbReference type="EMBL" id="GG657899">
    <property type="protein sequence ID" value="EEF79679.1"/>
    <property type="molecule type" value="Genomic_DNA"/>
</dbReference>
<name>C0N7B2_9GAMM</name>
<proteinExistence type="predicted"/>